<accession>A0A1N7EKL7</accession>
<organism evidence="1 2">
    <name type="scientific">Roseovarius nanhaiticus</name>
    <dbReference type="NCBI Taxonomy" id="573024"/>
    <lineage>
        <taxon>Bacteria</taxon>
        <taxon>Pseudomonadati</taxon>
        <taxon>Pseudomonadota</taxon>
        <taxon>Alphaproteobacteria</taxon>
        <taxon>Rhodobacterales</taxon>
        <taxon>Roseobacteraceae</taxon>
        <taxon>Roseovarius</taxon>
    </lineage>
</organism>
<evidence type="ECO:0000313" key="2">
    <source>
        <dbReference type="Proteomes" id="UP000186019"/>
    </source>
</evidence>
<name>A0A1N7EKL7_9RHOB</name>
<dbReference type="OrthoDB" id="7570189at2"/>
<reference evidence="1 2" key="1">
    <citation type="submission" date="2017-01" db="EMBL/GenBank/DDBJ databases">
        <authorList>
            <person name="Mah S.A."/>
            <person name="Swanson W.J."/>
            <person name="Moy G.W."/>
            <person name="Vacquier V.D."/>
        </authorList>
    </citation>
    <scope>NUCLEOTIDE SEQUENCE [LARGE SCALE GENOMIC DNA]</scope>
    <source>
        <strain evidence="1 2">DSM 29590</strain>
    </source>
</reference>
<dbReference type="Pfam" id="PF05521">
    <property type="entry name" value="Phage_HCP"/>
    <property type="match status" value="1"/>
</dbReference>
<dbReference type="InterPro" id="IPR038666">
    <property type="entry name" value="SSP1_head-tail_sf"/>
</dbReference>
<dbReference type="Gene3D" id="2.40.10.270">
    <property type="entry name" value="Bacteriophage SPP1 head-tail adaptor protein"/>
    <property type="match status" value="1"/>
</dbReference>
<dbReference type="InterPro" id="IPR008767">
    <property type="entry name" value="Phage_SPP1_head-tail_adaptor"/>
</dbReference>
<dbReference type="EMBL" id="FTNV01000001">
    <property type="protein sequence ID" value="SIR88640.1"/>
    <property type="molecule type" value="Genomic_DNA"/>
</dbReference>
<keyword evidence="2" id="KW-1185">Reference proteome</keyword>
<sequence length="112" mass="12246">MAEIKLNRCLVLEAPERAPDGAGGYAETWRQVGEIWADIAARTGRETVDGEAQMSSAGYRITVRAAPHGAPSRPKPEQRLRSGSRVFNITAVTERDPLGRYLTCYATEEVAV</sequence>
<dbReference type="Proteomes" id="UP000186019">
    <property type="component" value="Unassembled WGS sequence"/>
</dbReference>
<protein>
    <submittedName>
        <fullName evidence="1">Head-tail adaptor</fullName>
    </submittedName>
</protein>
<dbReference type="AlphaFoldDB" id="A0A1N7EKL7"/>
<dbReference type="RefSeq" id="WP_076530393.1">
    <property type="nucleotide sequence ID" value="NZ_FOAC01000001.1"/>
</dbReference>
<proteinExistence type="predicted"/>
<dbReference type="STRING" id="573024.SAMN05216208_1814"/>
<evidence type="ECO:0000313" key="1">
    <source>
        <dbReference type="EMBL" id="SIR88640.1"/>
    </source>
</evidence>
<gene>
    <name evidence="1" type="ORF">SAMN05421666_0320</name>
</gene>